<dbReference type="Proteomes" id="UP000070376">
    <property type="component" value="Unassembled WGS sequence"/>
</dbReference>
<proteinExistence type="predicted"/>
<reference evidence="4" key="1">
    <citation type="submission" date="2016-01" db="EMBL/GenBank/DDBJ databases">
        <authorList>
            <person name="Mitreva M."/>
            <person name="Pepin K.H."/>
            <person name="Mihindukulasuriya K.A."/>
            <person name="Fulton R."/>
            <person name="Fronick C."/>
            <person name="O'Laughlin M."/>
            <person name="Miner T."/>
            <person name="Herter B."/>
            <person name="Rosa B.A."/>
            <person name="Cordes M."/>
            <person name="Tomlinson C."/>
            <person name="Wollam A."/>
            <person name="Palsikar V.B."/>
            <person name="Mardis E.R."/>
            <person name="Wilson R.K."/>
        </authorList>
    </citation>
    <scope>NUCLEOTIDE SEQUENCE [LARGE SCALE GENOMIC DNA]</scope>
    <source>
        <strain evidence="4">GED7749B</strain>
    </source>
</reference>
<feature type="domain" description="FAD dependent oxidoreductase" evidence="2">
    <location>
        <begin position="11"/>
        <end position="343"/>
    </location>
</feature>
<dbReference type="SUPFAM" id="SSF54373">
    <property type="entry name" value="FAD-linked reductases, C-terminal domain"/>
    <property type="match status" value="1"/>
</dbReference>
<dbReference type="PATRIC" id="fig|1398.22.peg.2129"/>
<evidence type="ECO:0000259" key="2">
    <source>
        <dbReference type="Pfam" id="PF01266"/>
    </source>
</evidence>
<dbReference type="AlphaFoldDB" id="A0A133KNA1"/>
<protein>
    <submittedName>
        <fullName evidence="3">FAD dependent oxidoreductase</fullName>
    </submittedName>
</protein>
<dbReference type="PANTHER" id="PTHR13847:SF287">
    <property type="entry name" value="FAD-DEPENDENT OXIDOREDUCTASE DOMAIN-CONTAINING PROTEIN 1"/>
    <property type="match status" value="1"/>
</dbReference>
<gene>
    <name evidence="3" type="ORF">HMPREF3213_02123</name>
</gene>
<dbReference type="SUPFAM" id="SSF51905">
    <property type="entry name" value="FAD/NAD(P)-binding domain"/>
    <property type="match status" value="1"/>
</dbReference>
<dbReference type="Gene3D" id="3.30.9.10">
    <property type="entry name" value="D-Amino Acid Oxidase, subunit A, domain 2"/>
    <property type="match status" value="1"/>
</dbReference>
<dbReference type="GO" id="GO:0005737">
    <property type="term" value="C:cytoplasm"/>
    <property type="evidence" value="ECO:0007669"/>
    <property type="project" value="TreeGrafter"/>
</dbReference>
<dbReference type="EMBL" id="LRPN01000080">
    <property type="protein sequence ID" value="KWZ81093.1"/>
    <property type="molecule type" value="Genomic_DNA"/>
</dbReference>
<comment type="caution">
    <text evidence="3">The sequence shown here is derived from an EMBL/GenBank/DDBJ whole genome shotgun (WGS) entry which is preliminary data.</text>
</comment>
<dbReference type="InterPro" id="IPR036188">
    <property type="entry name" value="FAD/NAD-bd_sf"/>
</dbReference>
<accession>A0A133KNA1</accession>
<dbReference type="Pfam" id="PF01266">
    <property type="entry name" value="DAO"/>
    <property type="match status" value="1"/>
</dbReference>
<dbReference type="Gene3D" id="3.50.50.60">
    <property type="entry name" value="FAD/NAD(P)-binding domain"/>
    <property type="match status" value="1"/>
</dbReference>
<sequence>MQMNNQREYEVIIIGAGVVGNGIAYHLSEKKQKNVLVIDKGFPLSGTSGATQAWVWVHGKKPDSYAYFTKCSAELYPELQRKIGDIEYARTGGIEPFFSVEEMEEAEKMVQSQSKAGIPVELLSREEVLKKEPYFSRRVLGATYSPVDGNVNPFKLLEKYIKANRLQGVTFSFYNKVIGIDQTAGKFVVHTQKGKFTAEKLVLAGGLWTKELGAFLHISVPIEKVRGQIIVTEPLKPFIHHTIGGMMRQMQCGPVLIGYSMEKVGYDRRSTLDIIQETAKFGIQYYPDLAKANVVRCFSGIRVVPEDGIPILGKVPQVDGLYIAVTHSGVTLSPLIGTLMSELIMEDTTSISIKDYNISRFSKQPV</sequence>
<dbReference type="PANTHER" id="PTHR13847">
    <property type="entry name" value="SARCOSINE DEHYDROGENASE-RELATED"/>
    <property type="match status" value="1"/>
</dbReference>
<name>A0A133KNA1_HEYCO</name>
<evidence type="ECO:0000256" key="1">
    <source>
        <dbReference type="ARBA" id="ARBA00023002"/>
    </source>
</evidence>
<keyword evidence="1" id="KW-0560">Oxidoreductase</keyword>
<dbReference type="InterPro" id="IPR006076">
    <property type="entry name" value="FAD-dep_OxRdtase"/>
</dbReference>
<organism evidence="3 4">
    <name type="scientific">Heyndrickxia coagulans</name>
    <name type="common">Weizmannia coagulans</name>
    <dbReference type="NCBI Taxonomy" id="1398"/>
    <lineage>
        <taxon>Bacteria</taxon>
        <taxon>Bacillati</taxon>
        <taxon>Bacillota</taxon>
        <taxon>Bacilli</taxon>
        <taxon>Bacillales</taxon>
        <taxon>Bacillaceae</taxon>
        <taxon>Heyndrickxia</taxon>
    </lineage>
</organism>
<evidence type="ECO:0000313" key="4">
    <source>
        <dbReference type="Proteomes" id="UP000070376"/>
    </source>
</evidence>
<dbReference type="GO" id="GO:0016491">
    <property type="term" value="F:oxidoreductase activity"/>
    <property type="evidence" value="ECO:0007669"/>
    <property type="project" value="UniProtKB-KW"/>
</dbReference>
<evidence type="ECO:0000313" key="3">
    <source>
        <dbReference type="EMBL" id="KWZ81093.1"/>
    </source>
</evidence>